<protein>
    <recommendedName>
        <fullName evidence="2">Peptidase M60 domain-containing protein</fullName>
    </recommendedName>
</protein>
<reference evidence="3" key="1">
    <citation type="submission" date="2022-03" db="EMBL/GenBank/DDBJ databases">
        <authorList>
            <person name="Alioto T."/>
            <person name="Alioto T."/>
            <person name="Gomez Garrido J."/>
        </authorList>
    </citation>
    <scope>NUCLEOTIDE SEQUENCE</scope>
</reference>
<evidence type="ECO:0000313" key="3">
    <source>
        <dbReference type="EMBL" id="CAH2314885.1"/>
    </source>
</evidence>
<dbReference type="FunFam" id="3.40.390.80:FF:000001">
    <property type="entry name" value="TRPM8 channel-associated factor 1"/>
    <property type="match status" value="1"/>
</dbReference>
<dbReference type="PANTHER" id="PTHR15730:SF5">
    <property type="entry name" value="SI:CH211-210B2.2-RELATED"/>
    <property type="match status" value="1"/>
</dbReference>
<dbReference type="GO" id="GO:0090314">
    <property type="term" value="P:positive regulation of protein targeting to membrane"/>
    <property type="evidence" value="ECO:0007669"/>
    <property type="project" value="TreeGrafter"/>
</dbReference>
<feature type="region of interest" description="Disordered" evidence="1">
    <location>
        <begin position="979"/>
        <end position="1011"/>
    </location>
</feature>
<dbReference type="InterPro" id="IPR035423">
    <property type="entry name" value="M60-like_N"/>
</dbReference>
<gene>
    <name evidence="3" type="ORF">PECUL_23A044721</name>
</gene>
<dbReference type="PROSITE" id="PS51723">
    <property type="entry name" value="PEPTIDASE_M60"/>
    <property type="match status" value="1"/>
</dbReference>
<evidence type="ECO:0000259" key="2">
    <source>
        <dbReference type="PROSITE" id="PS51723"/>
    </source>
</evidence>
<dbReference type="PANTHER" id="PTHR15730">
    <property type="entry name" value="EXPERIMENTAL AUTOIMMUNE PROSTATITIS ANTIGEN 2-RELATED"/>
    <property type="match status" value="1"/>
</dbReference>
<dbReference type="InterPro" id="IPR051244">
    <property type="entry name" value="TCAF"/>
</dbReference>
<feature type="region of interest" description="Disordered" evidence="1">
    <location>
        <begin position="877"/>
        <end position="937"/>
    </location>
</feature>
<keyword evidence="4" id="KW-1185">Reference proteome</keyword>
<dbReference type="InterPro" id="IPR042279">
    <property type="entry name" value="Pep_M60_3"/>
</dbReference>
<feature type="compositionally biased region" description="Pro residues" evidence="1">
    <location>
        <begin position="893"/>
        <end position="937"/>
    </location>
</feature>
<name>A0AAD1WND5_PELCU</name>
<dbReference type="AlphaFoldDB" id="A0AAD1WND5"/>
<dbReference type="InterPro" id="IPR031161">
    <property type="entry name" value="Peptidase_M60_dom"/>
</dbReference>
<evidence type="ECO:0000256" key="1">
    <source>
        <dbReference type="SAM" id="MobiDB-lite"/>
    </source>
</evidence>
<accession>A0AAD1WND5</accession>
<dbReference type="Proteomes" id="UP001295444">
    <property type="component" value="Chromosome 09"/>
</dbReference>
<sequence>MSATESYKALVKNIDTSDFTGTQVLCDLLLAGEKAFPVVVNTEGQILIAASQYGKGRIVVVAHEAYVSSSNFTQFIDNAIKWLKPSKDSLVGVHEKFSSMVQSLANRGHAVESTYNFYTKYGVYCMHAYDDRQSSELIWALKAGHGLLIGGQAWYWMTKNKLKNVLFDFPGNKVASVAGIQFFHNYGFKDMFAITPEIPTRPLIAKYVWNVSEDGKQLMNGISELHIFDSGTPSNLLVHGERAFPLVIDESNKTYLAACYYGKGRVVVATHEDQISKSHQKQLITNLISWLDAGRDGIVGVQRDLYELQAHLHEHGFASKRSDFNKLFSVYCCTSYTNNYAQKLQEFVAEGGGLLIGGQAWYWASQNPGIDELINYPGNNIINHFGISIIAGRDASYKLKKLHFENLNEKYQCRRALSQLQYALDNNQMIHAPLSSWIVKLAEDCAILLSIGENDSQTFHSLKKTLVNLLLKFGIPEVSNDRRVKRGSKEAFLLRVAAGLRNTLPNFENLAAKLVPTSITLPVTSLGSLEINGTSKGNEAWRSTGFYVPPGKIAKVNFPTAAVNMGLEVQVGCHSDDLSNLPELKRPPIVTQRYAVTQTTLHVSNIFGGLLYVIIPKGCNLGQIMISIEEAVLAPYFKHGETTQDSWVETIRHYPSPWAEFETENIIFTVPSDVVISLMNPSEPLLLWERIMTAVFELSGLPSQSDRPERFVADVQITDGWMHSGYPIMCHLESAKVFLDYNDLCKGTWGATHELGHNQQLSEWELPPHTDEAMCNLWAIYTHENVLEILRADAHFELEPQNREQRIEKHMERGAPLEEWTEWLCLETYLQLQESFGWGPYIKLFSNYQNMVGIKDENIFKMNLWAELFSQEVCPAIPSSSPPPSAQPAIPSSIPPPPAQPAIPSSIPPPPAQPAIPSSIPPPPAQPAIPSNIPPRSLPFHQHSTSPCIVCHSIQHSTSPCTASIQHSTSPCTACHSIQHSTSPLQPAIPSNIPPPLVQPAIPSSIPPPPA</sequence>
<proteinExistence type="predicted"/>
<dbReference type="Gene3D" id="3.40.390.80">
    <property type="entry name" value="Peptidase M60, enhancin-like domain 2"/>
    <property type="match status" value="1"/>
</dbReference>
<feature type="domain" description="Peptidase M60" evidence="2">
    <location>
        <begin position="539"/>
        <end position="837"/>
    </location>
</feature>
<dbReference type="Pfam" id="PF17291">
    <property type="entry name" value="M60-like_N"/>
    <property type="match status" value="1"/>
</dbReference>
<dbReference type="Pfam" id="PF13402">
    <property type="entry name" value="Peptidase_M60"/>
    <property type="match status" value="1"/>
</dbReference>
<organism evidence="3 4">
    <name type="scientific">Pelobates cultripes</name>
    <name type="common">Western spadefoot toad</name>
    <dbReference type="NCBI Taxonomy" id="61616"/>
    <lineage>
        <taxon>Eukaryota</taxon>
        <taxon>Metazoa</taxon>
        <taxon>Chordata</taxon>
        <taxon>Craniata</taxon>
        <taxon>Vertebrata</taxon>
        <taxon>Euteleostomi</taxon>
        <taxon>Amphibia</taxon>
        <taxon>Batrachia</taxon>
        <taxon>Anura</taxon>
        <taxon>Pelobatoidea</taxon>
        <taxon>Pelobatidae</taxon>
        <taxon>Pelobates</taxon>
    </lineage>
</organism>
<dbReference type="GO" id="GO:0044325">
    <property type="term" value="F:transmembrane transporter binding"/>
    <property type="evidence" value="ECO:0007669"/>
    <property type="project" value="TreeGrafter"/>
</dbReference>
<dbReference type="EMBL" id="OW240920">
    <property type="protein sequence ID" value="CAH2314885.1"/>
    <property type="molecule type" value="Genomic_DNA"/>
</dbReference>
<dbReference type="GO" id="GO:0005886">
    <property type="term" value="C:plasma membrane"/>
    <property type="evidence" value="ECO:0007669"/>
    <property type="project" value="TreeGrafter"/>
</dbReference>
<dbReference type="SMART" id="SM01276">
    <property type="entry name" value="M60-like"/>
    <property type="match status" value="1"/>
</dbReference>
<evidence type="ECO:0000313" key="4">
    <source>
        <dbReference type="Proteomes" id="UP001295444"/>
    </source>
</evidence>
<dbReference type="Gene3D" id="1.10.390.30">
    <property type="entry name" value="Peptidase M60, enhancin-like domain 3"/>
    <property type="match status" value="1"/>
</dbReference>